<accession>A0ABR2JE52</accession>
<dbReference type="EMBL" id="JAPFFF010000012">
    <property type="protein sequence ID" value="KAK8876051.1"/>
    <property type="molecule type" value="Genomic_DNA"/>
</dbReference>
<keyword evidence="2" id="KW-1185">Reference proteome</keyword>
<sequence>MLIKGEIIQQDIEQANECLSILGTTSDRQVLLLKGKICSKMDKKYEVVAYFKKGTLANNNECMYEYAKNLFLGEGTEKNVKEAF</sequence>
<dbReference type="Proteomes" id="UP001470230">
    <property type="component" value="Unassembled WGS sequence"/>
</dbReference>
<proteinExistence type="predicted"/>
<protein>
    <submittedName>
        <fullName evidence="1">Uncharacterized protein</fullName>
    </submittedName>
</protein>
<organism evidence="1 2">
    <name type="scientific">Tritrichomonas musculus</name>
    <dbReference type="NCBI Taxonomy" id="1915356"/>
    <lineage>
        <taxon>Eukaryota</taxon>
        <taxon>Metamonada</taxon>
        <taxon>Parabasalia</taxon>
        <taxon>Tritrichomonadida</taxon>
        <taxon>Tritrichomonadidae</taxon>
        <taxon>Tritrichomonas</taxon>
    </lineage>
</organism>
<evidence type="ECO:0000313" key="1">
    <source>
        <dbReference type="EMBL" id="KAK8876051.1"/>
    </source>
</evidence>
<gene>
    <name evidence="1" type="ORF">M9Y10_006235</name>
</gene>
<reference evidence="1 2" key="1">
    <citation type="submission" date="2024-04" db="EMBL/GenBank/DDBJ databases">
        <title>Tritrichomonas musculus Genome.</title>
        <authorList>
            <person name="Alves-Ferreira E."/>
            <person name="Grigg M."/>
            <person name="Lorenzi H."/>
            <person name="Galac M."/>
        </authorList>
    </citation>
    <scope>NUCLEOTIDE SEQUENCE [LARGE SCALE GENOMIC DNA]</scope>
    <source>
        <strain evidence="1 2">EAF2021</strain>
    </source>
</reference>
<name>A0ABR2JE52_9EUKA</name>
<comment type="caution">
    <text evidence="1">The sequence shown here is derived from an EMBL/GenBank/DDBJ whole genome shotgun (WGS) entry which is preliminary data.</text>
</comment>
<evidence type="ECO:0000313" key="2">
    <source>
        <dbReference type="Proteomes" id="UP001470230"/>
    </source>
</evidence>
<dbReference type="SUPFAM" id="SSF81901">
    <property type="entry name" value="HCP-like"/>
    <property type="match status" value="1"/>
</dbReference>